<dbReference type="GO" id="GO:0006406">
    <property type="term" value="P:mRNA export from nucleus"/>
    <property type="evidence" value="ECO:0007669"/>
    <property type="project" value="UniProtKB-UniRule"/>
</dbReference>
<protein>
    <recommendedName>
        <fullName evidence="1">Nuclear mRNA export factor</fullName>
    </recommendedName>
</protein>
<feature type="compositionally biased region" description="Basic and acidic residues" evidence="2">
    <location>
        <begin position="646"/>
        <end position="657"/>
    </location>
</feature>
<feature type="compositionally biased region" description="Polar residues" evidence="2">
    <location>
        <begin position="1204"/>
        <end position="1213"/>
    </location>
</feature>
<feature type="region of interest" description="Disordered" evidence="2">
    <location>
        <begin position="1189"/>
        <end position="1213"/>
    </location>
</feature>
<dbReference type="Gene3D" id="1.25.40.990">
    <property type="match status" value="1"/>
</dbReference>
<accession>A0A1A0HF46</accession>
<dbReference type="GeneID" id="30030191"/>
<dbReference type="OrthoDB" id="264795at2759"/>
<dbReference type="InterPro" id="IPR005062">
    <property type="entry name" value="SAC3/GANP/THP3_conserved"/>
</dbReference>
<feature type="domain" description="SAC3 helical" evidence="4">
    <location>
        <begin position="712"/>
        <end position="786"/>
    </location>
</feature>
<dbReference type="Proteomes" id="UP000092555">
    <property type="component" value="Unassembled WGS sequence"/>
</dbReference>
<dbReference type="GO" id="GO:0005635">
    <property type="term" value="C:nuclear envelope"/>
    <property type="evidence" value="ECO:0007669"/>
    <property type="project" value="UniProtKB-SubCell"/>
</dbReference>
<evidence type="ECO:0000259" key="4">
    <source>
        <dbReference type="Pfam" id="PF12209"/>
    </source>
</evidence>
<evidence type="ECO:0000259" key="3">
    <source>
        <dbReference type="Pfam" id="PF03399"/>
    </source>
</evidence>
<feature type="domain" description="SAC3/GANP/THP3 conserved" evidence="3">
    <location>
        <begin position="134"/>
        <end position="430"/>
    </location>
</feature>
<evidence type="ECO:0000256" key="1">
    <source>
        <dbReference type="PIRNR" id="PIRNR037320"/>
    </source>
</evidence>
<evidence type="ECO:0000313" key="6">
    <source>
        <dbReference type="Proteomes" id="UP000092555"/>
    </source>
</evidence>
<dbReference type="InterPro" id="IPR024293">
    <property type="entry name" value="SAC3_helical"/>
</dbReference>
<dbReference type="PANTHER" id="PTHR12436">
    <property type="entry name" value="80 KDA MCM3-ASSOCIATED PROTEIN"/>
    <property type="match status" value="1"/>
</dbReference>
<keyword evidence="6" id="KW-1185">Reference proteome</keyword>
<comment type="subcellular location">
    <subcellularLocation>
        <location evidence="1">Nucleus envelope</location>
    </subcellularLocation>
</comment>
<dbReference type="AlphaFoldDB" id="A0A1A0HF46"/>
<dbReference type="RefSeq" id="XP_018713004.1">
    <property type="nucleotide sequence ID" value="XM_018857215.1"/>
</dbReference>
<name>A0A1A0HF46_9ASCO</name>
<feature type="region of interest" description="Disordered" evidence="2">
    <location>
        <begin position="548"/>
        <end position="577"/>
    </location>
</feature>
<feature type="region of interest" description="Disordered" evidence="2">
    <location>
        <begin position="626"/>
        <end position="665"/>
    </location>
</feature>
<dbReference type="STRING" id="869754.A0A1A0HF46"/>
<dbReference type="Gene3D" id="6.10.250.2880">
    <property type="match status" value="1"/>
</dbReference>
<dbReference type="Pfam" id="PF03399">
    <property type="entry name" value="SAC3_GANP"/>
    <property type="match status" value="1"/>
</dbReference>
<proteinExistence type="inferred from homology"/>
<gene>
    <name evidence="5" type="ORF">METBIDRAFT_39990</name>
</gene>
<comment type="similarity">
    <text evidence="1">Belongs to the SAC3 family.</text>
</comment>
<sequence length="1213" mass="137557">MRHLPKRGKDPVIKYTPEEVAAAGPLFPDPAQYGFMKPQQPAKPRPVPRYMLVQPRLLAAPPFKQLPWEKANQDKMLQMEAANTGSDYLGIYEEFQKMRETERAKMEEMGLVDAENITKDLNDAIFFQGTCLDMCPTFERVRRSLENNVKALEKDPVTQRISRERAVKAFSRPAAGQPPPMPSDVRPPTVLMKTLDYIVDTVLPQLPETHSFIWDRTRSIRQDFIYQNYYGPEAIDCNERIVRIHLLSLHIMAGSDLKYSQQQELEQFNKALQTLTEIYLDVRNHGGQCPNEPEFRAYHLISHFRDPELEREVQTLPDYIFHSPEVQLALRFRMIMSQSNVVERGYVNKIGAVNLFVEFFKLVYNESTPILLACLLETHFNEIRFYALKSMSRSYHTKAKAFLAESLRQMLGFDTLLKLEDFVKYYEIDMLEEHGELHVDLCNKQKLELKYKLNSLNDKPKKSPAYSPQLDYRLRNQAIKSLVNCGHSNADLHMDRAKIDEVLQKIVAQQNSKSAFGALPSTATNQQTQGSSFNLSDFLKSKTASSVSSQNGFGQASTAPKFDFTGNSKAPAQPTPAFVQQKNSDSLIQRIEEKHVQFANSVEHKQTAQSSSLFGASVTNKPQLTSKAFEGSSSAAEKNKNMNVNEFKEKDKTKPEPKNNASENKNVFTFGGASDTMNTSLASNLKPPSALSPPQVKPKFLKDNQLFTRALHSVYTDLVRDIVQTELHKITTQAMQKQIRANERQRLIDVFADELYSAFLAEQTHQAMLESAAKVFYEKNLKRRAIFGLQIVGRNLYKKHEAKRQRRSEVENLSFQTPALKRKASNNWEETSFAKRRISSGLARANTSYEDMNERQTQLQQLWEPIDLAQFVEICSKDVKTRLDTGVVALNCIVIAEDWASSYSKWLNTKLSLSVSEDKSHYINQVESKGLRVAFRSLPKTNFVNEESFRSTPFLIFECGLLEDKQVARYKTLGAKLRRDGGILSKIIQLCDRFSYYKVQILILVWDITSSGTLGEKQSELLQTDKLMKTENCVQNINISDMSAPSADVTGDLQKLLHDMGERFTGQLSKRGVQKRVLHSKLQEAILDTEKPTSSTEEVESASASLRAKEAEILKRARDLQKRRYLSAHATANRNGDLTNLSGVFRTPNGSFANHTLMNYNNTILGNNTFLPARDASFLRSFANASVIEESTPMGSPGPKSRTAHTQNPRAGA</sequence>
<dbReference type="GO" id="GO:0070390">
    <property type="term" value="C:transcription export complex 2"/>
    <property type="evidence" value="ECO:0007669"/>
    <property type="project" value="UniProtKB-UniRule"/>
</dbReference>
<dbReference type="Pfam" id="PF12209">
    <property type="entry name" value="SAC3"/>
    <property type="match status" value="1"/>
</dbReference>
<feature type="compositionally biased region" description="Polar residues" evidence="2">
    <location>
        <begin position="548"/>
        <end position="558"/>
    </location>
</feature>
<comment type="caution">
    <text evidence="5">The sequence shown here is derived from an EMBL/GenBank/DDBJ whole genome shotgun (WGS) entry which is preliminary data.</text>
</comment>
<dbReference type="EMBL" id="LXTC01000002">
    <property type="protein sequence ID" value="OBA22508.1"/>
    <property type="molecule type" value="Genomic_DNA"/>
</dbReference>
<dbReference type="PIRSF" id="PIRSF037320">
    <property type="entry name" value="mRNA_export_factor_Sac3"/>
    <property type="match status" value="1"/>
</dbReference>
<dbReference type="GO" id="GO:0042274">
    <property type="term" value="P:ribosomal small subunit biogenesis"/>
    <property type="evidence" value="ECO:0007669"/>
    <property type="project" value="UniProtKB-UniRule"/>
</dbReference>
<reference evidence="5 6" key="1">
    <citation type="submission" date="2016-05" db="EMBL/GenBank/DDBJ databases">
        <title>Comparative genomics of biotechnologically important yeasts.</title>
        <authorList>
            <consortium name="DOE Joint Genome Institute"/>
            <person name="Riley R."/>
            <person name="Haridas S."/>
            <person name="Wolfe K.H."/>
            <person name="Lopes M.R."/>
            <person name="Hittinger C.T."/>
            <person name="Goker M."/>
            <person name="Salamov A."/>
            <person name="Wisecaver J."/>
            <person name="Long T.M."/>
            <person name="Aerts A.L."/>
            <person name="Barry K."/>
            <person name="Choi C."/>
            <person name="Clum A."/>
            <person name="Coughlan A.Y."/>
            <person name="Deshpande S."/>
            <person name="Douglass A.P."/>
            <person name="Hanson S.J."/>
            <person name="Klenk H.-P."/>
            <person name="LaButti K."/>
            <person name="Lapidus A."/>
            <person name="Lindquist E."/>
            <person name="Lipzen A."/>
            <person name="Meier-kolthoff J.P."/>
            <person name="Ohm R.A."/>
            <person name="Otillar R.P."/>
            <person name="Pangilinan J."/>
            <person name="Peng Y."/>
            <person name="Rokas A."/>
            <person name="Rosa C.A."/>
            <person name="Scheuner C."/>
            <person name="Sibirny A.A."/>
            <person name="Slot J.C."/>
            <person name="Stielow J.B."/>
            <person name="Sun H."/>
            <person name="Kurtzman C.P."/>
            <person name="Blackwell M."/>
            <person name="Grigoriev I.V."/>
            <person name="Jeffries T.W."/>
        </authorList>
    </citation>
    <scope>NUCLEOTIDE SEQUENCE [LARGE SCALE GENOMIC DNA]</scope>
    <source>
        <strain evidence="5 6">NRRL YB-4993</strain>
    </source>
</reference>
<evidence type="ECO:0000313" key="5">
    <source>
        <dbReference type="EMBL" id="OBA22508.1"/>
    </source>
</evidence>
<evidence type="ECO:0000256" key="2">
    <source>
        <dbReference type="SAM" id="MobiDB-lite"/>
    </source>
</evidence>
<feature type="compositionally biased region" description="Polar residues" evidence="2">
    <location>
        <begin position="626"/>
        <end position="644"/>
    </location>
</feature>
<keyword evidence="1" id="KW-0539">Nucleus</keyword>
<organism evidence="5 6">
    <name type="scientific">Metschnikowia bicuspidata var. bicuspidata NRRL YB-4993</name>
    <dbReference type="NCBI Taxonomy" id="869754"/>
    <lineage>
        <taxon>Eukaryota</taxon>
        <taxon>Fungi</taxon>
        <taxon>Dikarya</taxon>
        <taxon>Ascomycota</taxon>
        <taxon>Saccharomycotina</taxon>
        <taxon>Pichiomycetes</taxon>
        <taxon>Metschnikowiaceae</taxon>
        <taxon>Metschnikowia</taxon>
    </lineage>
</organism>
<dbReference type="GO" id="GO:0005737">
    <property type="term" value="C:cytoplasm"/>
    <property type="evidence" value="ECO:0007669"/>
    <property type="project" value="TreeGrafter"/>
</dbReference>
<dbReference type="InterPro" id="IPR017173">
    <property type="entry name" value="Sac3"/>
</dbReference>
<dbReference type="PANTHER" id="PTHR12436:SF3">
    <property type="entry name" value="GERMINAL-CENTER ASSOCIATED NUCLEAR PROTEIN"/>
    <property type="match status" value="1"/>
</dbReference>
<dbReference type="InterPro" id="IPR045107">
    <property type="entry name" value="SAC3/GANP/THP3"/>
</dbReference>